<organism evidence="2 3">
    <name type="scientific">Polyrhizophydium stewartii</name>
    <dbReference type="NCBI Taxonomy" id="2732419"/>
    <lineage>
        <taxon>Eukaryota</taxon>
        <taxon>Fungi</taxon>
        <taxon>Fungi incertae sedis</taxon>
        <taxon>Chytridiomycota</taxon>
        <taxon>Chytridiomycota incertae sedis</taxon>
        <taxon>Chytridiomycetes</taxon>
        <taxon>Rhizophydiales</taxon>
        <taxon>Rhizophydiales incertae sedis</taxon>
        <taxon>Polyrhizophydium</taxon>
    </lineage>
</organism>
<proteinExistence type="predicted"/>
<dbReference type="InterPro" id="IPR029033">
    <property type="entry name" value="His_PPase_superfam"/>
</dbReference>
<accession>A0ABR4MX18</accession>
<evidence type="ECO:0000256" key="1">
    <source>
        <dbReference type="SAM" id="MobiDB-lite"/>
    </source>
</evidence>
<dbReference type="PROSITE" id="PS00175">
    <property type="entry name" value="PG_MUTASE"/>
    <property type="match status" value="1"/>
</dbReference>
<feature type="compositionally biased region" description="Low complexity" evidence="1">
    <location>
        <begin position="1"/>
        <end position="11"/>
    </location>
</feature>
<dbReference type="Gene3D" id="3.40.50.1240">
    <property type="entry name" value="Phosphoglycerate mutase-like"/>
    <property type="match status" value="1"/>
</dbReference>
<dbReference type="CDD" id="cd07067">
    <property type="entry name" value="HP_PGM_like"/>
    <property type="match status" value="1"/>
</dbReference>
<reference evidence="2 3" key="1">
    <citation type="submission" date="2023-09" db="EMBL/GenBank/DDBJ databases">
        <title>Pangenome analysis of Batrachochytrium dendrobatidis and related Chytrids.</title>
        <authorList>
            <person name="Yacoub M.N."/>
            <person name="Stajich J.E."/>
            <person name="James T.Y."/>
        </authorList>
    </citation>
    <scope>NUCLEOTIDE SEQUENCE [LARGE SCALE GENOMIC DNA]</scope>
    <source>
        <strain evidence="2 3">JEL0888</strain>
    </source>
</reference>
<feature type="region of interest" description="Disordered" evidence="1">
    <location>
        <begin position="1"/>
        <end position="22"/>
    </location>
</feature>
<dbReference type="PANTHER" id="PTHR48100">
    <property type="entry name" value="BROAD-SPECIFICITY PHOSPHATASE YOR283W-RELATED"/>
    <property type="match status" value="1"/>
</dbReference>
<gene>
    <name evidence="2" type="ORF">HK105_208767</name>
</gene>
<dbReference type="SUPFAM" id="SSF53254">
    <property type="entry name" value="Phosphoglycerate mutase-like"/>
    <property type="match status" value="1"/>
</dbReference>
<evidence type="ECO:0000313" key="2">
    <source>
        <dbReference type="EMBL" id="KAL2911764.1"/>
    </source>
</evidence>
<dbReference type="Pfam" id="PF00300">
    <property type="entry name" value="His_Phos_1"/>
    <property type="match status" value="1"/>
</dbReference>
<dbReference type="InterPro" id="IPR001345">
    <property type="entry name" value="PG/BPGM_mutase_AS"/>
</dbReference>
<keyword evidence="3" id="KW-1185">Reference proteome</keyword>
<dbReference type="Proteomes" id="UP001527925">
    <property type="component" value="Unassembled WGS sequence"/>
</dbReference>
<dbReference type="PANTHER" id="PTHR48100:SF10">
    <property type="entry name" value="2-CARBOXY-D-ARABINITOL-1-PHOSPHATASE-RELATED"/>
    <property type="match status" value="1"/>
</dbReference>
<dbReference type="EMBL" id="JADGIZ020000088">
    <property type="protein sequence ID" value="KAL2911764.1"/>
    <property type="molecule type" value="Genomic_DNA"/>
</dbReference>
<dbReference type="InterPro" id="IPR013078">
    <property type="entry name" value="His_Pase_superF_clade-1"/>
</dbReference>
<protein>
    <recommendedName>
        <fullName evidence="4">Phosphoglycerate mutase</fullName>
    </recommendedName>
</protein>
<evidence type="ECO:0008006" key="4">
    <source>
        <dbReference type="Google" id="ProtNLM"/>
    </source>
</evidence>
<evidence type="ECO:0000313" key="3">
    <source>
        <dbReference type="Proteomes" id="UP001527925"/>
    </source>
</evidence>
<dbReference type="SMART" id="SM00855">
    <property type="entry name" value="PGAM"/>
    <property type="match status" value="1"/>
</dbReference>
<sequence>MASAQPSTAAPAPRPLPPLSPAPTPTSIVKRLFLCRHGETEPNARGVLQGSGLDEFLNKTGVRQAQYLRDRLEHTHVDLFVSSKLKIVQERHAGKPLIEVEELAEISWGEWEGRVVPGLRSLLDQWIAGDFNAKTPGGESPLEVEARSVPALYDIILSRPEQTMVIVVHGRLLRIMLASMLFQSLDRMNEFTHHNTCINMIDVIIETDPSRVGPAIRVDRDLLEAQLRSPLHTRELDDNVSIVTETPVVPSPPGLPGTVASPAWPEGRKPHVSTVQHPPSLTLIPLLLDDRSHLPINMR</sequence>
<dbReference type="InterPro" id="IPR050275">
    <property type="entry name" value="PGM_Phosphatase"/>
</dbReference>
<feature type="compositionally biased region" description="Pro residues" evidence="1">
    <location>
        <begin position="12"/>
        <end position="22"/>
    </location>
</feature>
<name>A0ABR4MX18_9FUNG</name>
<comment type="caution">
    <text evidence="2">The sequence shown here is derived from an EMBL/GenBank/DDBJ whole genome shotgun (WGS) entry which is preliminary data.</text>
</comment>